<protein>
    <recommendedName>
        <fullName evidence="7">Haloacid dehalogenase-like hydrolase domain-containing protein Sgpp</fullName>
    </recommendedName>
</protein>
<accession>A0A176WD13</accession>
<name>A0A176WD13_MARPO</name>
<dbReference type="InterPro" id="IPR006439">
    <property type="entry name" value="HAD-SF_hydro_IA"/>
</dbReference>
<dbReference type="Gene3D" id="1.10.150.240">
    <property type="entry name" value="Putative phosphatase, domain 2"/>
    <property type="match status" value="1"/>
</dbReference>
<dbReference type="InterPro" id="IPR051600">
    <property type="entry name" value="Beta-PGM-like"/>
</dbReference>
<dbReference type="Gene3D" id="3.40.50.1000">
    <property type="entry name" value="HAD superfamily/HAD-like"/>
    <property type="match status" value="1"/>
</dbReference>
<dbReference type="PANTHER" id="PTHR46193">
    <property type="entry name" value="6-PHOSPHOGLUCONATE PHOSPHATASE"/>
    <property type="match status" value="1"/>
</dbReference>
<evidence type="ECO:0000313" key="5">
    <source>
        <dbReference type="EMBL" id="OAE31118.1"/>
    </source>
</evidence>
<dbReference type="PANTHER" id="PTHR46193:SF18">
    <property type="entry name" value="HEXITOL PHOSPHATASE B"/>
    <property type="match status" value="1"/>
</dbReference>
<dbReference type="InterPro" id="IPR041492">
    <property type="entry name" value="HAD_2"/>
</dbReference>
<evidence type="ECO:0000256" key="2">
    <source>
        <dbReference type="ARBA" id="ARBA00022723"/>
    </source>
</evidence>
<evidence type="ECO:0000256" key="3">
    <source>
        <dbReference type="ARBA" id="ARBA00022842"/>
    </source>
</evidence>
<keyword evidence="2" id="KW-0479">Metal-binding</keyword>
<dbReference type="InterPro" id="IPR023198">
    <property type="entry name" value="PGP-like_dom2"/>
</dbReference>
<keyword evidence="4" id="KW-0119">Carbohydrate metabolism</keyword>
<dbReference type="SFLD" id="SFLDS00003">
    <property type="entry name" value="Haloacid_Dehalogenase"/>
    <property type="match status" value="1"/>
</dbReference>
<dbReference type="NCBIfam" id="TIGR01509">
    <property type="entry name" value="HAD-SF-IA-v3"/>
    <property type="match status" value="1"/>
</dbReference>
<comment type="caution">
    <text evidence="5">The sequence shown here is derived from an EMBL/GenBank/DDBJ whole genome shotgun (WGS) entry which is preliminary data.</text>
</comment>
<dbReference type="SUPFAM" id="SSF56784">
    <property type="entry name" value="HAD-like"/>
    <property type="match status" value="1"/>
</dbReference>
<dbReference type="GO" id="GO:0046872">
    <property type="term" value="F:metal ion binding"/>
    <property type="evidence" value="ECO:0007669"/>
    <property type="project" value="UniProtKB-KW"/>
</dbReference>
<dbReference type="SFLD" id="SFLDG01135">
    <property type="entry name" value="C1.5.6:_HAD__Beta-PGM__Phospha"/>
    <property type="match status" value="1"/>
</dbReference>
<dbReference type="InterPro" id="IPR023214">
    <property type="entry name" value="HAD_sf"/>
</dbReference>
<dbReference type="AlphaFoldDB" id="A0A176WD13"/>
<dbReference type="SFLD" id="SFLDG01129">
    <property type="entry name" value="C1.5:_HAD__Beta-PGM__Phosphata"/>
    <property type="match status" value="1"/>
</dbReference>
<dbReference type="Pfam" id="PF13419">
    <property type="entry name" value="HAD_2"/>
    <property type="match status" value="1"/>
</dbReference>
<dbReference type="CDD" id="cd07505">
    <property type="entry name" value="HAD_BPGM-like"/>
    <property type="match status" value="1"/>
</dbReference>
<gene>
    <name evidence="5" type="ORF">AXG93_150s1080</name>
</gene>
<keyword evidence="3" id="KW-0460">Magnesium</keyword>
<evidence type="ECO:0000256" key="1">
    <source>
        <dbReference type="ARBA" id="ARBA00001946"/>
    </source>
</evidence>
<evidence type="ECO:0000256" key="4">
    <source>
        <dbReference type="ARBA" id="ARBA00023277"/>
    </source>
</evidence>
<reference evidence="5" key="1">
    <citation type="submission" date="2016-03" db="EMBL/GenBank/DDBJ databases">
        <title>Mechanisms controlling the formation of the plant cell surface in tip-growing cells are functionally conserved among land plants.</title>
        <authorList>
            <person name="Honkanen S."/>
            <person name="Jones V.A."/>
            <person name="Morieri G."/>
            <person name="Champion C."/>
            <person name="Hetherington A.J."/>
            <person name="Kelly S."/>
            <person name="Saint-Marcoux D."/>
            <person name="Proust H."/>
            <person name="Prescott H."/>
            <person name="Dolan L."/>
        </authorList>
    </citation>
    <scope>NUCLEOTIDE SEQUENCE [LARGE SCALE GENOMIC DNA]</scope>
    <source>
        <tissue evidence="5">Whole gametophyte</tissue>
    </source>
</reference>
<dbReference type="PRINTS" id="PR00413">
    <property type="entry name" value="HADHALOGNASE"/>
</dbReference>
<comment type="cofactor">
    <cofactor evidence="1">
        <name>Mg(2+)</name>
        <dbReference type="ChEBI" id="CHEBI:18420"/>
    </cofactor>
</comment>
<proteinExistence type="predicted"/>
<sequence length="339" mass="36743">MPNSSGPLATPRTASASLLGASIWPILNTTPLLVHWRFPSPAPEGAAAQPRSSTGLYAAREAEILRRSCSGKFSKTLRVEVPTSICSASASFQTLSAKMPEIIPRSIPPLGSLKAVLFDVDGTLCDSDPLHYAAFRDMLQEIGYNGGVPITEEFFVKYISGRFNPDIGRFLFPEWEVAAQTKFTEDKEAYFRRMAANQLEAHKGLHKFCEWLKKKNIRRAAVTNAPRLNAEQMIAGIGLGDFFEHLVIGSECTRAKPFPDPYLTGLTALGLPADQAFVFEDSPAGIKAAVAAELAVVGILAGNPRASLLEAGASFVIESFDDPALWKALGEEDSSQREL</sequence>
<dbReference type="InterPro" id="IPR036412">
    <property type="entry name" value="HAD-like_sf"/>
</dbReference>
<keyword evidence="6" id="KW-1185">Reference proteome</keyword>
<dbReference type="EMBL" id="LVLJ01001171">
    <property type="protein sequence ID" value="OAE31118.1"/>
    <property type="molecule type" value="Genomic_DNA"/>
</dbReference>
<dbReference type="Proteomes" id="UP000077202">
    <property type="component" value="Unassembled WGS sequence"/>
</dbReference>
<evidence type="ECO:0000313" key="6">
    <source>
        <dbReference type="Proteomes" id="UP000077202"/>
    </source>
</evidence>
<organism evidence="5 6">
    <name type="scientific">Marchantia polymorpha subsp. ruderalis</name>
    <dbReference type="NCBI Taxonomy" id="1480154"/>
    <lineage>
        <taxon>Eukaryota</taxon>
        <taxon>Viridiplantae</taxon>
        <taxon>Streptophyta</taxon>
        <taxon>Embryophyta</taxon>
        <taxon>Marchantiophyta</taxon>
        <taxon>Marchantiopsida</taxon>
        <taxon>Marchantiidae</taxon>
        <taxon>Marchantiales</taxon>
        <taxon>Marchantiaceae</taxon>
        <taxon>Marchantia</taxon>
    </lineage>
</organism>
<dbReference type="GO" id="GO:0003824">
    <property type="term" value="F:catalytic activity"/>
    <property type="evidence" value="ECO:0007669"/>
    <property type="project" value="UniProtKB-ARBA"/>
</dbReference>
<evidence type="ECO:0008006" key="7">
    <source>
        <dbReference type="Google" id="ProtNLM"/>
    </source>
</evidence>